<dbReference type="KEGG" id="malv:MALV_31400"/>
<evidence type="ECO:0000313" key="2">
    <source>
        <dbReference type="EMBL" id="BBX28015.1"/>
    </source>
</evidence>
<dbReference type="EMBL" id="AP022565">
    <property type="protein sequence ID" value="BBX28015.1"/>
    <property type="molecule type" value="Genomic_DNA"/>
</dbReference>
<dbReference type="Proteomes" id="UP000466906">
    <property type="component" value="Chromosome"/>
</dbReference>
<organism evidence="2 3">
    <name type="scientific">Mycolicibacterium alvei</name>
    <dbReference type="NCBI Taxonomy" id="67081"/>
    <lineage>
        <taxon>Bacteria</taxon>
        <taxon>Bacillati</taxon>
        <taxon>Actinomycetota</taxon>
        <taxon>Actinomycetes</taxon>
        <taxon>Mycobacteriales</taxon>
        <taxon>Mycobacteriaceae</taxon>
        <taxon>Mycolicibacterium</taxon>
    </lineage>
</organism>
<sequence>MVMAGALSLEIDGLVVAVSNPDKVVFPDAQITKLDLINYYRSVADGALRGVYGRPMILKRFVKGIATEAIFQKRAPEKRPDYVDVAELKYRSGTSAKEAVLRDTAGLAWAVNLGCVDLNPHPVRADDLDHPDELRVDLDPMPGVGWSQIVDVAQVAREVLEEHGLTAWPKTSGSRGIHIYSRIQPRWPFTKVRLAAETVAREVERRVPDLATARWWKEERGARVFVDFNQNAKDRTVASAYSVRATPDARVSTPLRWDEVDGCHPDVFTVATVPDRFAEIGDPWEGMDLAVGGLGPLLTLADELGPAEKAPKGGGRSGDGRRVSSMPLIEIARTKTKDEATTALDAWRERYPAVAGYLEPVDVLLDGMRGPSSIWYRVRINLQHVPEAERPPQEELLADYNPWEHYRGAQRHRDS</sequence>
<dbReference type="CDD" id="cd04865">
    <property type="entry name" value="LigD_Pol_like_2"/>
    <property type="match status" value="1"/>
</dbReference>
<dbReference type="InterPro" id="IPR014145">
    <property type="entry name" value="LigD_pol_dom"/>
</dbReference>
<keyword evidence="3" id="KW-1185">Reference proteome</keyword>
<evidence type="ECO:0000259" key="1">
    <source>
        <dbReference type="Pfam" id="PF21686"/>
    </source>
</evidence>
<dbReference type="PANTHER" id="PTHR42705:SF3">
    <property type="entry name" value="ATP-DEPENDENT DNA LIGASE"/>
    <property type="match status" value="1"/>
</dbReference>
<feature type="domain" description="DNA ligase D polymerase" evidence="1">
    <location>
        <begin position="32"/>
        <end position="284"/>
    </location>
</feature>
<evidence type="ECO:0000313" key="3">
    <source>
        <dbReference type="Proteomes" id="UP000466906"/>
    </source>
</evidence>
<dbReference type="Pfam" id="PF21686">
    <property type="entry name" value="LigD_Prim-Pol"/>
    <property type="match status" value="1"/>
</dbReference>
<gene>
    <name evidence="2" type="ORF">MALV_31400</name>
</gene>
<dbReference type="PANTHER" id="PTHR42705">
    <property type="entry name" value="BIFUNCTIONAL NON-HOMOLOGOUS END JOINING PROTEIN LIGD"/>
    <property type="match status" value="1"/>
</dbReference>
<dbReference type="AlphaFoldDB" id="A0A6N4UVQ6"/>
<dbReference type="Gene3D" id="3.90.920.10">
    <property type="entry name" value="DNA primase, PRIM domain"/>
    <property type="match status" value="1"/>
</dbReference>
<dbReference type="InterPro" id="IPR052171">
    <property type="entry name" value="NHEJ_LigD"/>
</dbReference>
<proteinExistence type="predicted"/>
<reference evidence="2 3" key="1">
    <citation type="journal article" date="2019" name="Emerg. Microbes Infect.">
        <title>Comprehensive subspecies identification of 175 nontuberculous mycobacteria species based on 7547 genomic profiles.</title>
        <authorList>
            <person name="Matsumoto Y."/>
            <person name="Kinjo T."/>
            <person name="Motooka D."/>
            <person name="Nabeya D."/>
            <person name="Jung N."/>
            <person name="Uechi K."/>
            <person name="Horii T."/>
            <person name="Iida T."/>
            <person name="Fujita J."/>
            <person name="Nakamura S."/>
        </authorList>
    </citation>
    <scope>NUCLEOTIDE SEQUENCE [LARGE SCALE GENOMIC DNA]</scope>
    <source>
        <strain evidence="2 3">JCM 12272</strain>
    </source>
</reference>
<dbReference type="NCBIfam" id="TIGR02778">
    <property type="entry name" value="ligD_pol"/>
    <property type="match status" value="1"/>
</dbReference>
<accession>A0A6N4UVQ6</accession>
<name>A0A6N4UVQ6_9MYCO</name>
<protein>
    <submittedName>
        <fullName evidence="2">DNA polymerase domain-containing protein</fullName>
    </submittedName>
</protein>